<accession>A0A6G7LM20</accession>
<dbReference type="InterPro" id="IPR009057">
    <property type="entry name" value="Homeodomain-like_sf"/>
</dbReference>
<keyword evidence="3" id="KW-0804">Transcription</keyword>
<keyword evidence="1" id="KW-0805">Transcription regulation</keyword>
<organism evidence="6 7">
    <name type="scientific">Shewanella chilikensis</name>
    <dbReference type="NCBI Taxonomy" id="558541"/>
    <lineage>
        <taxon>Bacteria</taxon>
        <taxon>Pseudomonadati</taxon>
        <taxon>Pseudomonadota</taxon>
        <taxon>Gammaproteobacteria</taxon>
        <taxon>Alteromonadales</taxon>
        <taxon>Shewanellaceae</taxon>
        <taxon>Shewanella</taxon>
    </lineage>
</organism>
<dbReference type="AlphaFoldDB" id="A0A6G7LM20"/>
<evidence type="ECO:0000256" key="2">
    <source>
        <dbReference type="ARBA" id="ARBA00023125"/>
    </source>
</evidence>
<reference evidence="6 7" key="1">
    <citation type="submission" date="2019-11" db="EMBL/GenBank/DDBJ databases">
        <title>Complete Genome Sequence of Shewanella chilikensis Strain DC57, Isolated from Corroded Seal Rings at a floating production facility in Australia.</title>
        <authorList>
            <person name="Salgar-Chaparro S.J."/>
            <person name="Castillo-Villamizar G.A."/>
            <person name="Poehlein A."/>
            <person name="Daniel R."/>
            <person name="Machuca L."/>
        </authorList>
    </citation>
    <scope>NUCLEOTIDE SEQUENCE [LARGE SCALE GENOMIC DNA]</scope>
    <source>
        <strain evidence="6 7">DC57</strain>
    </source>
</reference>
<dbReference type="SUPFAM" id="SSF48498">
    <property type="entry name" value="Tetracyclin repressor-like, C-terminal domain"/>
    <property type="match status" value="1"/>
</dbReference>
<feature type="domain" description="HTH tetR-type" evidence="5">
    <location>
        <begin position="13"/>
        <end position="73"/>
    </location>
</feature>
<dbReference type="Pfam" id="PF13305">
    <property type="entry name" value="TetR_C_33"/>
    <property type="match status" value="1"/>
</dbReference>
<evidence type="ECO:0000256" key="3">
    <source>
        <dbReference type="ARBA" id="ARBA00023163"/>
    </source>
</evidence>
<feature type="DNA-binding region" description="H-T-H motif" evidence="4">
    <location>
        <begin position="36"/>
        <end position="55"/>
    </location>
</feature>
<dbReference type="Gene3D" id="1.10.357.10">
    <property type="entry name" value="Tetracycline Repressor, domain 2"/>
    <property type="match status" value="1"/>
</dbReference>
<dbReference type="Proteomes" id="UP000502117">
    <property type="component" value="Chromosome"/>
</dbReference>
<dbReference type="KEGG" id="schk:GII14_00585"/>
<dbReference type="PROSITE" id="PS50977">
    <property type="entry name" value="HTH_TETR_2"/>
    <property type="match status" value="1"/>
</dbReference>
<protein>
    <submittedName>
        <fullName evidence="6">TetR/AcrR family transcriptional regulator</fullName>
    </submittedName>
</protein>
<dbReference type="EMBL" id="CP045857">
    <property type="protein sequence ID" value="QIJ02819.1"/>
    <property type="molecule type" value="Genomic_DNA"/>
</dbReference>
<keyword evidence="2 4" id="KW-0238">DNA-binding</keyword>
<evidence type="ECO:0000259" key="5">
    <source>
        <dbReference type="PROSITE" id="PS50977"/>
    </source>
</evidence>
<dbReference type="InterPro" id="IPR001647">
    <property type="entry name" value="HTH_TetR"/>
</dbReference>
<evidence type="ECO:0000256" key="1">
    <source>
        <dbReference type="ARBA" id="ARBA00023015"/>
    </source>
</evidence>
<dbReference type="SUPFAM" id="SSF46689">
    <property type="entry name" value="Homeodomain-like"/>
    <property type="match status" value="1"/>
</dbReference>
<gene>
    <name evidence="6" type="ORF">GII14_00585</name>
</gene>
<dbReference type="InterPro" id="IPR025996">
    <property type="entry name" value="MT1864/Rv1816-like_C"/>
</dbReference>
<sequence length="207" mass="23376">MDTMARRKEHSHQEIRLMALDAVEQLLTQEEYTRLSLRRIASQVGYAPSTLINLFGSYNYLLLSVSARVLERLLEQIQLVCEQTFATGELKLLALAKAYAEFAHSQPQAFRLVFALHLGPEEPLPKSQQQLIAELIGLLEQQLGDLLPNLPSSKLALASRSFWSSIHGLTGLALDDKLFSQASWLQLLTFQVHLWWTAMQQEEGVCS</sequence>
<evidence type="ECO:0000256" key="4">
    <source>
        <dbReference type="PROSITE-ProRule" id="PRU00335"/>
    </source>
</evidence>
<evidence type="ECO:0000313" key="6">
    <source>
        <dbReference type="EMBL" id="QIJ02819.1"/>
    </source>
</evidence>
<dbReference type="GO" id="GO:0003677">
    <property type="term" value="F:DNA binding"/>
    <property type="evidence" value="ECO:0007669"/>
    <property type="project" value="UniProtKB-UniRule"/>
</dbReference>
<name>A0A6G7LM20_9GAMM</name>
<proteinExistence type="predicted"/>
<evidence type="ECO:0000313" key="7">
    <source>
        <dbReference type="Proteomes" id="UP000502117"/>
    </source>
</evidence>
<dbReference type="InterPro" id="IPR036271">
    <property type="entry name" value="Tet_transcr_reg_TetR-rel_C_sf"/>
</dbReference>